<name>A0ABM7GEH7_9GAMM</name>
<gene>
    <name evidence="1" type="ORF">HORIV_11900</name>
</gene>
<evidence type="ECO:0000313" key="1">
    <source>
        <dbReference type="EMBL" id="BBI48769.1"/>
    </source>
</evidence>
<keyword evidence="2" id="KW-1185">Reference proteome</keyword>
<organism evidence="1 2">
    <name type="scientific">Vreelandella olivaria</name>
    <dbReference type="NCBI Taxonomy" id="390919"/>
    <lineage>
        <taxon>Bacteria</taxon>
        <taxon>Pseudomonadati</taxon>
        <taxon>Pseudomonadota</taxon>
        <taxon>Gammaproteobacteria</taxon>
        <taxon>Oceanospirillales</taxon>
        <taxon>Halomonadaceae</taxon>
        <taxon>Vreelandella</taxon>
    </lineage>
</organism>
<sequence>MPESSILKNLKTMQIKYYCATTYMTTAEKEACLDLAILCFNSARPEVAIECFKEVGPLFTYSPNEKKIIRREGSNKKTNYTRMPLTLTSLLS</sequence>
<accession>A0ABM7GEH7</accession>
<dbReference type="EMBL" id="AP019416">
    <property type="protein sequence ID" value="BBI48769.1"/>
    <property type="molecule type" value="Genomic_DNA"/>
</dbReference>
<dbReference type="Proteomes" id="UP000289555">
    <property type="component" value="Chromosome"/>
</dbReference>
<evidence type="ECO:0000313" key="2">
    <source>
        <dbReference type="Proteomes" id="UP000289555"/>
    </source>
</evidence>
<proteinExistence type="predicted"/>
<protein>
    <submittedName>
        <fullName evidence="1">Uncharacterized protein</fullName>
    </submittedName>
</protein>
<reference evidence="2" key="1">
    <citation type="journal article" date="2019" name="Microbiol. Resour. Announc.">
        <title>Complete Genome Sequence of Halomonas olivaria, a Moderately Halophilic Bacterium Isolated from Olive Processing Effluents, Obtained by Nanopore Sequencing.</title>
        <authorList>
            <person name="Nagata S."/>
            <person name="Ii K.M."/>
            <person name="Tsukimi T."/>
            <person name="Miura M.C."/>
            <person name="Galipon J."/>
            <person name="Arakawa K."/>
        </authorList>
    </citation>
    <scope>NUCLEOTIDE SEQUENCE [LARGE SCALE GENOMIC DNA]</scope>
    <source>
        <strain evidence="2">TYRC17</strain>
    </source>
</reference>